<dbReference type="PANTHER" id="PTHR34700:SF4">
    <property type="entry name" value="PHAGE-LIKE ELEMENT PBSX PROTEIN XKDP"/>
    <property type="match status" value="1"/>
</dbReference>
<dbReference type="RefSeq" id="WP_367994557.1">
    <property type="nucleotide sequence ID" value="NZ_JBFPJR010000023.1"/>
</dbReference>
<feature type="region of interest" description="Disordered" evidence="1">
    <location>
        <begin position="372"/>
        <end position="405"/>
    </location>
</feature>
<evidence type="ECO:0000259" key="3">
    <source>
        <dbReference type="SMART" id="SM01043"/>
    </source>
</evidence>
<evidence type="ECO:0000256" key="1">
    <source>
        <dbReference type="SAM" id="MobiDB-lite"/>
    </source>
</evidence>
<feature type="domain" description="Bacterial transcriptional activator" evidence="3">
    <location>
        <begin position="798"/>
        <end position="945"/>
    </location>
</feature>
<feature type="compositionally biased region" description="Pro residues" evidence="1">
    <location>
        <begin position="379"/>
        <end position="391"/>
    </location>
</feature>
<dbReference type="InterPro" id="IPR036779">
    <property type="entry name" value="LysM_dom_sf"/>
</dbReference>
<dbReference type="InterPro" id="IPR052196">
    <property type="entry name" value="Bact_Kbp"/>
</dbReference>
<dbReference type="PANTHER" id="PTHR34700">
    <property type="entry name" value="POTASSIUM BINDING PROTEIN KBP"/>
    <property type="match status" value="1"/>
</dbReference>
<dbReference type="Proteomes" id="UP001556631">
    <property type="component" value="Unassembled WGS sequence"/>
</dbReference>
<proteinExistence type="predicted"/>
<dbReference type="CDD" id="cd00118">
    <property type="entry name" value="LysM"/>
    <property type="match status" value="1"/>
</dbReference>
<reference evidence="4 5" key="1">
    <citation type="submission" date="2024-07" db="EMBL/GenBank/DDBJ databases">
        <authorList>
            <person name="Lee S."/>
            <person name="Kang M."/>
        </authorList>
    </citation>
    <scope>NUCLEOTIDE SEQUENCE [LARGE SCALE GENOMIC DNA]</scope>
    <source>
        <strain evidence="4 5">DS6</strain>
    </source>
</reference>
<dbReference type="InterPro" id="IPR005158">
    <property type="entry name" value="BTAD"/>
</dbReference>
<keyword evidence="5" id="KW-1185">Reference proteome</keyword>
<dbReference type="InterPro" id="IPR018392">
    <property type="entry name" value="LysM"/>
</dbReference>
<dbReference type="Pfam" id="PF03704">
    <property type="entry name" value="BTAD"/>
    <property type="match status" value="1"/>
</dbReference>
<dbReference type="SUPFAM" id="SSF48452">
    <property type="entry name" value="TPR-like"/>
    <property type="match status" value="1"/>
</dbReference>
<dbReference type="Gene3D" id="1.25.40.10">
    <property type="entry name" value="Tetratricopeptide repeat domain"/>
    <property type="match status" value="1"/>
</dbReference>
<dbReference type="Pfam" id="PF01476">
    <property type="entry name" value="LysM"/>
    <property type="match status" value="1"/>
</dbReference>
<comment type="caution">
    <text evidence="4">The sequence shown here is derived from an EMBL/GenBank/DDBJ whole genome shotgun (WGS) entry which is preliminary data.</text>
</comment>
<dbReference type="Gene3D" id="3.10.350.10">
    <property type="entry name" value="LysM domain"/>
    <property type="match status" value="1"/>
</dbReference>
<gene>
    <name evidence="4" type="ORF">AB3X52_13225</name>
</gene>
<organism evidence="4 5">
    <name type="scientific">Nocardioides eburneus</name>
    <dbReference type="NCBI Taxonomy" id="3231482"/>
    <lineage>
        <taxon>Bacteria</taxon>
        <taxon>Bacillati</taxon>
        <taxon>Actinomycetota</taxon>
        <taxon>Actinomycetes</taxon>
        <taxon>Propionibacteriales</taxon>
        <taxon>Nocardioidaceae</taxon>
        <taxon>Nocardioides</taxon>
    </lineage>
</organism>
<feature type="transmembrane region" description="Helical" evidence="2">
    <location>
        <begin position="76"/>
        <end position="98"/>
    </location>
</feature>
<evidence type="ECO:0000256" key="2">
    <source>
        <dbReference type="SAM" id="Phobius"/>
    </source>
</evidence>
<keyword evidence="2" id="KW-0812">Transmembrane</keyword>
<feature type="region of interest" description="Disordered" evidence="1">
    <location>
        <begin position="287"/>
        <end position="310"/>
    </location>
</feature>
<dbReference type="InterPro" id="IPR011990">
    <property type="entry name" value="TPR-like_helical_dom_sf"/>
</dbReference>
<keyword evidence="2" id="KW-1133">Transmembrane helix</keyword>
<name>A0ABV3T082_9ACTN</name>
<protein>
    <submittedName>
        <fullName evidence="4">BTAD domain-containing putative transcriptional regulator</fullName>
    </submittedName>
</protein>
<evidence type="ECO:0000313" key="4">
    <source>
        <dbReference type="EMBL" id="MEX0428586.1"/>
    </source>
</evidence>
<sequence>MRSTMERTRATRAARLPRSQALPSRGSEIARGLLALVATLVVVIGVPIGLLAAFGTPWPHERPSLDWLTRQTSADSVLHVLAFVVWLAWAHFVVCLVVEAIAERRRRGVAPHIPGAGIGTQALARRAIATIALLAGGTAATLAPASAAVSAGIHDAPRHVAVAGQSHASPMAREGHEAIPSSPGGGALPSATQLVDADRQDVRAGVQTFYEVRPPAGRHYDTLWDIAERYLGNGIRYKEIWELNKGLTQADGRVLRDADLIFPGWVLRLPDDAHGPGLKVVAHVADEPGAQGGPGAKAAPEGGSGVQAHGDEATVPSAVRTADGSGSFHVSAEWTPYFGVAGGLALAGVFAGLRRRRASLTTGQLWARAVAAGGRPDPTDPTPDPDGPPPGVSLRSESDPGAASRLDRALRSWRPVFGTPAPLRVSVGPAGVAMAFDGAKPGTPPPGWDARSDRIWTLADGAATPTDGAAPLPGLVCVGRRQDGSLLLVNPEAVPGLVALDGDEATARGLAMSIAVDTATHAWADRRTVTLVGFADDLALVGQGNVRRVDDLDRVLESLDNIARDQRTRCRDAGRDTVLDARLGAAGPEREDWTYHLVVCSGLPAAEQLAHLQALAADAKVALGVVVIGPVPDAAMTLAAHADGRLTAPQHGIDVQAQVLDVRATRGLSSLYEVPEMDRSVGLDALAEVLAAEGTPAVATDAQVRIGVLGTVTVTAPGEVGANRREFLTELACFLALHPGGVHANRISAALWPRGVDADLRDGVLRQLSDWFGTTTDGRPVLAGDNGVWRFTPGTVDLDWAAFREALNRAAAQADPGVRRTHLRRALGLVRGPAFEGVPAGRYTWLEVDPVEADIALAVVLTAQALAEADVAAGDIASARDALARGLALAPASEELWRARLQLEARHGSVDDSRSVADAMYAAIGAEGSPFGASAQTDALVDELLPGYRSRVA</sequence>
<keyword evidence="2" id="KW-0472">Membrane</keyword>
<feature type="transmembrane region" description="Helical" evidence="2">
    <location>
        <begin position="33"/>
        <end position="56"/>
    </location>
</feature>
<accession>A0ABV3T082</accession>
<evidence type="ECO:0000313" key="5">
    <source>
        <dbReference type="Proteomes" id="UP001556631"/>
    </source>
</evidence>
<dbReference type="SMART" id="SM01043">
    <property type="entry name" value="BTAD"/>
    <property type="match status" value="1"/>
</dbReference>
<dbReference type="EMBL" id="JBFPJR010000023">
    <property type="protein sequence ID" value="MEX0428586.1"/>
    <property type="molecule type" value="Genomic_DNA"/>
</dbReference>